<feature type="compositionally biased region" description="Gly residues" evidence="1">
    <location>
        <begin position="339"/>
        <end position="359"/>
    </location>
</feature>
<accession>A0A919ALU5</accession>
<evidence type="ECO:0008006" key="5">
    <source>
        <dbReference type="Google" id="ProtNLM"/>
    </source>
</evidence>
<feature type="compositionally biased region" description="Pro residues" evidence="1">
    <location>
        <begin position="109"/>
        <end position="126"/>
    </location>
</feature>
<evidence type="ECO:0000313" key="4">
    <source>
        <dbReference type="Proteomes" id="UP000630718"/>
    </source>
</evidence>
<dbReference type="AlphaFoldDB" id="A0A919ALU5"/>
<feature type="region of interest" description="Disordered" evidence="1">
    <location>
        <begin position="25"/>
        <end position="140"/>
    </location>
</feature>
<dbReference type="EMBL" id="BNBI01000010">
    <property type="protein sequence ID" value="GHF15764.1"/>
    <property type="molecule type" value="Genomic_DNA"/>
</dbReference>
<keyword evidence="2" id="KW-0732">Signal</keyword>
<feature type="chain" id="PRO_5038078802" description="Lipoprotein" evidence="2">
    <location>
        <begin position="23"/>
        <end position="367"/>
    </location>
</feature>
<protein>
    <recommendedName>
        <fullName evidence="5">Lipoprotein</fullName>
    </recommendedName>
</protein>
<dbReference type="RefSeq" id="WP_190206271.1">
    <property type="nucleotide sequence ID" value="NZ_BNBI01000010.1"/>
</dbReference>
<keyword evidence="4" id="KW-1185">Reference proteome</keyword>
<feature type="compositionally biased region" description="Low complexity" evidence="1">
    <location>
        <begin position="75"/>
        <end position="108"/>
    </location>
</feature>
<evidence type="ECO:0000313" key="3">
    <source>
        <dbReference type="EMBL" id="GHF15764.1"/>
    </source>
</evidence>
<proteinExistence type="predicted"/>
<dbReference type="PROSITE" id="PS51257">
    <property type="entry name" value="PROKAR_LIPOPROTEIN"/>
    <property type="match status" value="1"/>
</dbReference>
<evidence type="ECO:0000256" key="1">
    <source>
        <dbReference type="SAM" id="MobiDB-lite"/>
    </source>
</evidence>
<dbReference type="Proteomes" id="UP000630718">
    <property type="component" value="Unassembled WGS sequence"/>
</dbReference>
<name>A0A919ALU5_9ACTN</name>
<feature type="region of interest" description="Disordered" evidence="1">
    <location>
        <begin position="339"/>
        <end position="367"/>
    </location>
</feature>
<gene>
    <name evidence="3" type="ORF">GCM10018772_46090</name>
</gene>
<evidence type="ECO:0000256" key="2">
    <source>
        <dbReference type="SAM" id="SignalP"/>
    </source>
</evidence>
<sequence length="367" mass="35754">MGVRLGTRIAGLCLAGTVAVVAASCAGDAGGPPPEVALPGVSRGAADGGPAGAPRPTVTAPRSVPSWRADGGSGPVAAPEPSAPVRAPASSPRRAPAVPSSPAAGPAPGDSPRPPAVPDWLPPGPDSPDTDAVPDPGSVYDRLRAPDRCGEVRDTLAQTPPTGDWRVLRGLAEGCLAVQGRGGDWAAAAREHAALAGRLDTCKGRAAYAVLDGLLRFHRRHPGATARPAAPSGGGAACAYGITGADAGEDGTVMPGEVVRVHLRDAYFDPAELLRDGSVSVGGVPVPGRPVAAAGSGDRLTLSVLVPPLPADPATPVDVRVRLGAVEAVLEGAFRVVGGGAGGGNGGGSGSGEGGGGGSPRPAPGTS</sequence>
<feature type="signal peptide" evidence="2">
    <location>
        <begin position="1"/>
        <end position="22"/>
    </location>
</feature>
<comment type="caution">
    <text evidence="3">The sequence shown here is derived from an EMBL/GenBank/DDBJ whole genome shotgun (WGS) entry which is preliminary data.</text>
</comment>
<reference evidence="3" key="1">
    <citation type="journal article" date="2014" name="Int. J. Syst. Evol. Microbiol.">
        <title>Complete genome sequence of Corynebacterium casei LMG S-19264T (=DSM 44701T), isolated from a smear-ripened cheese.</title>
        <authorList>
            <consortium name="US DOE Joint Genome Institute (JGI-PGF)"/>
            <person name="Walter F."/>
            <person name="Albersmeier A."/>
            <person name="Kalinowski J."/>
            <person name="Ruckert C."/>
        </authorList>
    </citation>
    <scope>NUCLEOTIDE SEQUENCE</scope>
    <source>
        <strain evidence="3">JCM 4477</strain>
    </source>
</reference>
<reference evidence="3" key="2">
    <citation type="submission" date="2020-09" db="EMBL/GenBank/DDBJ databases">
        <authorList>
            <person name="Sun Q."/>
            <person name="Ohkuma M."/>
        </authorList>
    </citation>
    <scope>NUCLEOTIDE SEQUENCE</scope>
    <source>
        <strain evidence="3">JCM 4477</strain>
    </source>
</reference>
<organism evidence="3 4">
    <name type="scientific">Streptomyces fumanus</name>
    <dbReference type="NCBI Taxonomy" id="67302"/>
    <lineage>
        <taxon>Bacteria</taxon>
        <taxon>Bacillati</taxon>
        <taxon>Actinomycetota</taxon>
        <taxon>Actinomycetes</taxon>
        <taxon>Kitasatosporales</taxon>
        <taxon>Streptomycetaceae</taxon>
        <taxon>Streptomyces</taxon>
    </lineage>
</organism>